<evidence type="ECO:0000313" key="2">
    <source>
        <dbReference type="Proteomes" id="UP000003598"/>
    </source>
</evidence>
<sequence length="40" mass="4769">MKNQKTTEEILKSVHRNVFRHQTVYSTKNQYSKSTISTVR</sequence>
<dbReference type="STRING" id="762968.HMPREF9441_01835"/>
<proteinExistence type="predicted"/>
<keyword evidence="2" id="KW-1185">Reference proteome</keyword>
<dbReference type="HOGENOM" id="CLU_3293629_0_0_10"/>
<reference evidence="1 2" key="1">
    <citation type="submission" date="2011-03" db="EMBL/GenBank/DDBJ databases">
        <authorList>
            <person name="Weinstock G."/>
            <person name="Sodergren E."/>
            <person name="Clifton S."/>
            <person name="Fulton L."/>
            <person name="Fulton B."/>
            <person name="Courtney L."/>
            <person name="Fronick C."/>
            <person name="Harrison M."/>
            <person name="Strong C."/>
            <person name="Farmer C."/>
            <person name="Delahaunty K."/>
            <person name="Markovic C."/>
            <person name="Hall O."/>
            <person name="Minx P."/>
            <person name="Tomlinson C."/>
            <person name="Mitreva M."/>
            <person name="Hou S."/>
            <person name="Chen J."/>
            <person name="Wollam A."/>
            <person name="Pepin K.H."/>
            <person name="Johnson M."/>
            <person name="Bhonagiri V."/>
            <person name="Zhang X."/>
            <person name="Suruliraj S."/>
            <person name="Warren W."/>
            <person name="Chinwalla A."/>
            <person name="Mardis E.R."/>
            <person name="Wilson R.K."/>
        </authorList>
    </citation>
    <scope>NUCLEOTIDE SEQUENCE [LARGE SCALE GENOMIC DNA]</scope>
    <source>
        <strain evidence="1 2">YIT 11840</strain>
    </source>
</reference>
<dbReference type="EMBL" id="AFFY01000022">
    <property type="protein sequence ID" value="EHH00598.1"/>
    <property type="molecule type" value="Genomic_DNA"/>
</dbReference>
<dbReference type="Proteomes" id="UP000003598">
    <property type="component" value="Unassembled WGS sequence"/>
</dbReference>
<protein>
    <submittedName>
        <fullName evidence="1">Uncharacterized protein</fullName>
    </submittedName>
</protein>
<dbReference type="PATRIC" id="fig|762968.3.peg.1638"/>
<dbReference type="AlphaFoldDB" id="G5SR45"/>
<name>G5SR45_9BACT</name>
<accession>G5SR45</accession>
<gene>
    <name evidence="1" type="ORF">HMPREF9441_01835</name>
</gene>
<comment type="caution">
    <text evidence="1">The sequence shown here is derived from an EMBL/GenBank/DDBJ whole genome shotgun (WGS) entry which is preliminary data.</text>
</comment>
<evidence type="ECO:0000313" key="1">
    <source>
        <dbReference type="EMBL" id="EHH00598.1"/>
    </source>
</evidence>
<organism evidence="1 2">
    <name type="scientific">Paraprevotella clara YIT 11840</name>
    <dbReference type="NCBI Taxonomy" id="762968"/>
    <lineage>
        <taxon>Bacteria</taxon>
        <taxon>Pseudomonadati</taxon>
        <taxon>Bacteroidota</taxon>
        <taxon>Bacteroidia</taxon>
        <taxon>Bacteroidales</taxon>
        <taxon>Prevotellaceae</taxon>
        <taxon>Paraprevotella</taxon>
    </lineage>
</organism>